<dbReference type="GO" id="GO:0008270">
    <property type="term" value="F:zinc ion binding"/>
    <property type="evidence" value="ECO:0007669"/>
    <property type="project" value="UniProtKB-KW"/>
</dbReference>
<dbReference type="Proteomes" id="UP001367508">
    <property type="component" value="Unassembled WGS sequence"/>
</dbReference>
<evidence type="ECO:0000256" key="2">
    <source>
        <dbReference type="SAM" id="MobiDB-lite"/>
    </source>
</evidence>
<dbReference type="PROSITE" id="PS50158">
    <property type="entry name" value="ZF_CCHC"/>
    <property type="match status" value="1"/>
</dbReference>
<accession>A0AAN9LRM1</accession>
<sequence length="170" mass="19366">MRHHDSYQWEGGTEGFFKYERLANLCYRCGKLDHVLKDCKRNEDEWLEPGGGMVRITIMPSRKCGSFRSLSLVHVPRMANQGADRIAKLAFNHHDPSSSSSLSTSLAPSPSSPSLPSTPTVTETVEGDSVERERATQYTRRGRERKKRTQTLFENQKQNRTHLDPLSFDL</sequence>
<feature type="compositionally biased region" description="Low complexity" evidence="2">
    <location>
        <begin position="97"/>
        <end position="120"/>
    </location>
</feature>
<comment type="caution">
    <text evidence="4">The sequence shown here is derived from an EMBL/GenBank/DDBJ whole genome shotgun (WGS) entry which is preliminary data.</text>
</comment>
<proteinExistence type="predicted"/>
<feature type="region of interest" description="Disordered" evidence="2">
    <location>
        <begin position="93"/>
        <end position="170"/>
    </location>
</feature>
<evidence type="ECO:0000256" key="1">
    <source>
        <dbReference type="PROSITE-ProRule" id="PRU00047"/>
    </source>
</evidence>
<keyword evidence="5" id="KW-1185">Reference proteome</keyword>
<keyword evidence="1" id="KW-0863">Zinc-finger</keyword>
<feature type="compositionally biased region" description="Basic residues" evidence="2">
    <location>
        <begin position="140"/>
        <end position="149"/>
    </location>
</feature>
<evidence type="ECO:0000313" key="5">
    <source>
        <dbReference type="Proteomes" id="UP001367508"/>
    </source>
</evidence>
<dbReference type="AlphaFoldDB" id="A0AAN9LRM1"/>
<protein>
    <recommendedName>
        <fullName evidence="3">CCHC-type domain-containing protein</fullName>
    </recommendedName>
</protein>
<dbReference type="InterPro" id="IPR025836">
    <property type="entry name" value="Zn_knuckle_CX2CX4HX4C"/>
</dbReference>
<keyword evidence="1" id="KW-0479">Metal-binding</keyword>
<dbReference type="Pfam" id="PF14392">
    <property type="entry name" value="zf-CCHC_4"/>
    <property type="match status" value="1"/>
</dbReference>
<evidence type="ECO:0000259" key="3">
    <source>
        <dbReference type="PROSITE" id="PS50158"/>
    </source>
</evidence>
<dbReference type="EMBL" id="JAYMYQ010000004">
    <property type="protein sequence ID" value="KAK7340859.1"/>
    <property type="molecule type" value="Genomic_DNA"/>
</dbReference>
<dbReference type="GO" id="GO:0003676">
    <property type="term" value="F:nucleic acid binding"/>
    <property type="evidence" value="ECO:0007669"/>
    <property type="project" value="InterPro"/>
</dbReference>
<reference evidence="4 5" key="1">
    <citation type="submission" date="2024-01" db="EMBL/GenBank/DDBJ databases">
        <title>The genomes of 5 underutilized Papilionoideae crops provide insights into root nodulation and disease resistanc.</title>
        <authorList>
            <person name="Jiang F."/>
        </authorList>
    </citation>
    <scope>NUCLEOTIDE SEQUENCE [LARGE SCALE GENOMIC DNA]</scope>
    <source>
        <strain evidence="4">LVBAO_FW01</strain>
        <tissue evidence="4">Leaves</tissue>
    </source>
</reference>
<dbReference type="SMART" id="SM00343">
    <property type="entry name" value="ZnF_C2HC"/>
    <property type="match status" value="1"/>
</dbReference>
<keyword evidence="1" id="KW-0862">Zinc</keyword>
<dbReference type="InterPro" id="IPR001878">
    <property type="entry name" value="Znf_CCHC"/>
</dbReference>
<gene>
    <name evidence="4" type="ORF">VNO77_21575</name>
</gene>
<name>A0AAN9LRM1_CANGL</name>
<organism evidence="4 5">
    <name type="scientific">Canavalia gladiata</name>
    <name type="common">Sword bean</name>
    <name type="synonym">Dolichos gladiatus</name>
    <dbReference type="NCBI Taxonomy" id="3824"/>
    <lineage>
        <taxon>Eukaryota</taxon>
        <taxon>Viridiplantae</taxon>
        <taxon>Streptophyta</taxon>
        <taxon>Embryophyta</taxon>
        <taxon>Tracheophyta</taxon>
        <taxon>Spermatophyta</taxon>
        <taxon>Magnoliopsida</taxon>
        <taxon>eudicotyledons</taxon>
        <taxon>Gunneridae</taxon>
        <taxon>Pentapetalae</taxon>
        <taxon>rosids</taxon>
        <taxon>fabids</taxon>
        <taxon>Fabales</taxon>
        <taxon>Fabaceae</taxon>
        <taxon>Papilionoideae</taxon>
        <taxon>50 kb inversion clade</taxon>
        <taxon>NPAAA clade</taxon>
        <taxon>indigoferoid/millettioid clade</taxon>
        <taxon>Phaseoleae</taxon>
        <taxon>Canavalia</taxon>
    </lineage>
</organism>
<feature type="domain" description="CCHC-type" evidence="3">
    <location>
        <begin position="26"/>
        <end position="41"/>
    </location>
</feature>
<evidence type="ECO:0000313" key="4">
    <source>
        <dbReference type="EMBL" id="KAK7340859.1"/>
    </source>
</evidence>